<protein>
    <recommendedName>
        <fullName evidence="4">Asteroid domain-containing protein</fullName>
    </recommendedName>
</protein>
<dbReference type="InterPro" id="IPR029060">
    <property type="entry name" value="PIN-like_dom_sf"/>
</dbReference>
<proteinExistence type="inferred from homology"/>
<gene>
    <name evidence="2" type="ORF">Bpfe_009013</name>
</gene>
<reference evidence="2" key="2">
    <citation type="submission" date="2023-04" db="EMBL/GenBank/DDBJ databases">
        <authorList>
            <person name="Bu L."/>
            <person name="Lu L."/>
            <person name="Laidemitt M.R."/>
            <person name="Zhang S.M."/>
            <person name="Mutuku M."/>
            <person name="Mkoji G."/>
            <person name="Steinauer M."/>
            <person name="Loker E.S."/>
        </authorList>
    </citation>
    <scope>NUCLEOTIDE SEQUENCE</scope>
    <source>
        <strain evidence="2">KasaAsao</strain>
        <tissue evidence="2">Whole Snail</tissue>
    </source>
</reference>
<comment type="caution">
    <text evidence="2">The sequence shown here is derived from an EMBL/GenBank/DDBJ whole genome shotgun (WGS) entry which is preliminary data.</text>
</comment>
<dbReference type="SUPFAM" id="SSF88723">
    <property type="entry name" value="PIN domain-like"/>
    <property type="match status" value="1"/>
</dbReference>
<dbReference type="InterPro" id="IPR026832">
    <property type="entry name" value="Asteroid"/>
</dbReference>
<dbReference type="AlphaFoldDB" id="A0AAD8BVH8"/>
<dbReference type="PANTHER" id="PTHR15665:SF1">
    <property type="entry name" value="PROTEIN ASTEROID HOMOLOG 1"/>
    <property type="match status" value="1"/>
</dbReference>
<dbReference type="Gene3D" id="3.40.50.1010">
    <property type="entry name" value="5'-nuclease"/>
    <property type="match status" value="1"/>
</dbReference>
<evidence type="ECO:0008006" key="4">
    <source>
        <dbReference type="Google" id="ProtNLM"/>
    </source>
</evidence>
<reference evidence="2" key="1">
    <citation type="journal article" date="2023" name="PLoS Negl. Trop. Dis.">
        <title>A genome sequence for Biomphalaria pfeifferi, the major vector snail for the human-infecting parasite Schistosoma mansoni.</title>
        <authorList>
            <person name="Bu L."/>
            <person name="Lu L."/>
            <person name="Laidemitt M.R."/>
            <person name="Zhang S.M."/>
            <person name="Mutuku M."/>
            <person name="Mkoji G."/>
            <person name="Steinauer M."/>
            <person name="Loker E.S."/>
        </authorList>
    </citation>
    <scope>NUCLEOTIDE SEQUENCE</scope>
    <source>
        <strain evidence="2">KasaAsao</strain>
    </source>
</reference>
<keyword evidence="3" id="KW-1185">Reference proteome</keyword>
<evidence type="ECO:0000256" key="1">
    <source>
        <dbReference type="ARBA" id="ARBA00007398"/>
    </source>
</evidence>
<evidence type="ECO:0000313" key="3">
    <source>
        <dbReference type="Proteomes" id="UP001233172"/>
    </source>
</evidence>
<organism evidence="2 3">
    <name type="scientific">Biomphalaria pfeifferi</name>
    <name type="common">Bloodfluke planorb</name>
    <name type="synonym">Freshwater snail</name>
    <dbReference type="NCBI Taxonomy" id="112525"/>
    <lineage>
        <taxon>Eukaryota</taxon>
        <taxon>Metazoa</taxon>
        <taxon>Spiralia</taxon>
        <taxon>Lophotrochozoa</taxon>
        <taxon>Mollusca</taxon>
        <taxon>Gastropoda</taxon>
        <taxon>Heterobranchia</taxon>
        <taxon>Euthyneura</taxon>
        <taxon>Panpulmonata</taxon>
        <taxon>Hygrophila</taxon>
        <taxon>Lymnaeoidea</taxon>
        <taxon>Planorbidae</taxon>
        <taxon>Biomphalaria</taxon>
    </lineage>
</organism>
<dbReference type="PANTHER" id="PTHR15665">
    <property type="entry name" value="ASTEROID PROTEIN"/>
    <property type="match status" value="1"/>
</dbReference>
<sequence length="697" mass="81821">MGVHNLWSYFMQNVTETVAYFDLIELAKSYPEKMNILIDFFSFEHFLVEKFLARLGKADIDSLIYAGGEYKLMDRTLRCLILELRRVNIEPIFYLDGAKGSADISTKQKMQRWKNKYVESQKCLQNVFFYLRGERPLTDVNLSRLTRPCLQEMQHVLTLKELNCKVVSRVSGEADYMIAKDLMENQNAFCVLSNDTDFTIFPDSVLLPQDMFDISFQLGQGLSSFEPRVPENLICGIIRTENVMNLLKLPDHRSLIEVAIIGGNDFTMPILSKHSTFMHHYKGNFKYLSSLINQSGSIEKCDFFGELMVNDENFRNAVQHSRQFYSLSLPDEEEPEKGYSFNVIADNIRLGKFPSAIMSMHRGIYWHRQILEDPGPEMPVAEIVLAQLRAYIYKILLPHDKSYAVETGRIVCKLLTDVKVFKATDDRIPSLAEVIKNTFSSNLRLFELIIQHQEFNKFKWESYFNQFGIQLGFIGRLLRYFLCLNWNQNLYISPEEFYVLVAWILAEHDTFHYYKLQMKPSPRWESYFNQFGIQLGFIGRLLRYFLCLNWNQNLYISPEEFYVLVAWILAEHDTFHYYKLQMKPSPRCMTMASWFQALYRNAYAFLGNILDVSHEFPSPRDLFSFSTWVALYTSCFLTHLNPTFRLPCPPHVSIEEMLARLVVVETVQKYKNFVTRIIDGFFFFDIRILQEDRKVDL</sequence>
<accession>A0AAD8BVH8</accession>
<name>A0AAD8BVH8_BIOPF</name>
<dbReference type="Proteomes" id="UP001233172">
    <property type="component" value="Unassembled WGS sequence"/>
</dbReference>
<evidence type="ECO:0000313" key="2">
    <source>
        <dbReference type="EMBL" id="KAK0061631.1"/>
    </source>
</evidence>
<comment type="similarity">
    <text evidence="1">Belongs to the asteroid family.</text>
</comment>
<dbReference type="EMBL" id="JASAOG010000029">
    <property type="protein sequence ID" value="KAK0061631.1"/>
    <property type="molecule type" value="Genomic_DNA"/>
</dbReference>